<dbReference type="RefSeq" id="WP_291794632.1">
    <property type="nucleotide sequence ID" value="NZ_BAAAPZ010000002.1"/>
</dbReference>
<comment type="caution">
    <text evidence="6">The sequence shown here is derived from an EMBL/GenBank/DDBJ whole genome shotgun (WGS) entry which is preliminary data.</text>
</comment>
<dbReference type="InterPro" id="IPR004839">
    <property type="entry name" value="Aminotransferase_I/II_large"/>
</dbReference>
<dbReference type="Proteomes" id="UP001500984">
    <property type="component" value="Unassembled WGS sequence"/>
</dbReference>
<dbReference type="Gene3D" id="3.40.640.10">
    <property type="entry name" value="Type I PLP-dependent aspartate aminotransferase-like (Major domain)"/>
    <property type="match status" value="1"/>
</dbReference>
<dbReference type="InterPro" id="IPR015421">
    <property type="entry name" value="PyrdxlP-dep_Trfase_major"/>
</dbReference>
<evidence type="ECO:0000259" key="5">
    <source>
        <dbReference type="Pfam" id="PF00155"/>
    </source>
</evidence>
<evidence type="ECO:0000256" key="4">
    <source>
        <dbReference type="ARBA" id="ARBA00022898"/>
    </source>
</evidence>
<evidence type="ECO:0000256" key="3">
    <source>
        <dbReference type="ARBA" id="ARBA00022679"/>
    </source>
</evidence>
<dbReference type="InterPro" id="IPR015422">
    <property type="entry name" value="PyrdxlP-dep_Trfase_small"/>
</dbReference>
<name>A0ABN2WDQ6_9MICO</name>
<gene>
    <name evidence="6" type="ORF">GCM10009823_03510</name>
</gene>
<keyword evidence="7" id="KW-1185">Reference proteome</keyword>
<dbReference type="Pfam" id="PF00155">
    <property type="entry name" value="Aminotran_1_2"/>
    <property type="match status" value="1"/>
</dbReference>
<sequence length="406" mass="42494">MSPAGTEPLWHRMAAAAGLVAPDGTVEQTVFGQMTQLAAAHGAVNLGQGAPGDPAPGFLLESAHRAMLAGHNQYSPPQGLPALREAVAEQRLRDWGQRTDPADVLVTTGATEALTAALVALAPAGSEVVVLEPYYDSYAAAAALSGARIRPVGLRQTPTGPAVDFEALTAAVGPQTSVVLLNTPHNPTGLVLDEEDLRRIWEIVEPSGARVLTDEVYEHLVFDARHTALAALVDDPRIVTVSSAGKAFNATGWKVGWLIGAPAVVQAVQSVKQFLTFVSGAPLQPAVAAALREHPEFLRENAQALAARRDVLLDALREVPGVHVDSPASGYFALADFAEVTDEDAAALNARLTREAGVTGIPAPALCAAGSPTAGRLRSVIRYSFCKSAADVDLAAERIREFARSL</sequence>
<keyword evidence="4" id="KW-0663">Pyridoxal phosphate</keyword>
<accession>A0ABN2WDQ6</accession>
<evidence type="ECO:0000313" key="6">
    <source>
        <dbReference type="EMBL" id="GAA2088419.1"/>
    </source>
</evidence>
<dbReference type="InterPro" id="IPR051326">
    <property type="entry name" value="Kynurenine-oxoglutarate_AT"/>
</dbReference>
<dbReference type="SUPFAM" id="SSF53383">
    <property type="entry name" value="PLP-dependent transferases"/>
    <property type="match status" value="1"/>
</dbReference>
<evidence type="ECO:0000256" key="2">
    <source>
        <dbReference type="ARBA" id="ARBA00022576"/>
    </source>
</evidence>
<dbReference type="EMBL" id="BAAAPZ010000002">
    <property type="protein sequence ID" value="GAA2088419.1"/>
    <property type="molecule type" value="Genomic_DNA"/>
</dbReference>
<dbReference type="CDD" id="cd00609">
    <property type="entry name" value="AAT_like"/>
    <property type="match status" value="1"/>
</dbReference>
<protein>
    <submittedName>
        <fullName evidence="6">Aminotransferase class I/II-fold pyridoxal phosphate-dependent enzyme</fullName>
    </submittedName>
</protein>
<feature type="domain" description="Aminotransferase class I/classII large" evidence="5">
    <location>
        <begin position="44"/>
        <end position="399"/>
    </location>
</feature>
<keyword evidence="3" id="KW-0808">Transferase</keyword>
<dbReference type="InterPro" id="IPR015424">
    <property type="entry name" value="PyrdxlP-dep_Trfase"/>
</dbReference>
<dbReference type="GO" id="GO:0008483">
    <property type="term" value="F:transaminase activity"/>
    <property type="evidence" value="ECO:0007669"/>
    <property type="project" value="UniProtKB-KW"/>
</dbReference>
<dbReference type="Gene3D" id="3.90.1150.10">
    <property type="entry name" value="Aspartate Aminotransferase, domain 1"/>
    <property type="match status" value="1"/>
</dbReference>
<dbReference type="PANTHER" id="PTHR43807:SF20">
    <property type="entry name" value="FI04487P"/>
    <property type="match status" value="1"/>
</dbReference>
<reference evidence="6 7" key="1">
    <citation type="journal article" date="2019" name="Int. J. Syst. Evol. Microbiol.">
        <title>The Global Catalogue of Microorganisms (GCM) 10K type strain sequencing project: providing services to taxonomists for standard genome sequencing and annotation.</title>
        <authorList>
            <consortium name="The Broad Institute Genomics Platform"/>
            <consortium name="The Broad Institute Genome Sequencing Center for Infectious Disease"/>
            <person name="Wu L."/>
            <person name="Ma J."/>
        </authorList>
    </citation>
    <scope>NUCLEOTIDE SEQUENCE [LARGE SCALE GENOMIC DNA]</scope>
    <source>
        <strain evidence="6 7">JCM 15900</strain>
    </source>
</reference>
<proteinExistence type="predicted"/>
<evidence type="ECO:0000256" key="1">
    <source>
        <dbReference type="ARBA" id="ARBA00001933"/>
    </source>
</evidence>
<organism evidence="6 7">
    <name type="scientific">Brevibacterium salitolerans</name>
    <dbReference type="NCBI Taxonomy" id="1403566"/>
    <lineage>
        <taxon>Bacteria</taxon>
        <taxon>Bacillati</taxon>
        <taxon>Actinomycetota</taxon>
        <taxon>Actinomycetes</taxon>
        <taxon>Micrococcales</taxon>
        <taxon>Brevibacteriaceae</taxon>
        <taxon>Brevibacterium</taxon>
    </lineage>
</organism>
<keyword evidence="2 6" id="KW-0032">Aminotransferase</keyword>
<comment type="cofactor">
    <cofactor evidence="1">
        <name>pyridoxal 5'-phosphate</name>
        <dbReference type="ChEBI" id="CHEBI:597326"/>
    </cofactor>
</comment>
<dbReference type="PANTHER" id="PTHR43807">
    <property type="entry name" value="FI04487P"/>
    <property type="match status" value="1"/>
</dbReference>
<evidence type="ECO:0000313" key="7">
    <source>
        <dbReference type="Proteomes" id="UP001500984"/>
    </source>
</evidence>